<dbReference type="InterPro" id="IPR037033">
    <property type="entry name" value="DNA-dir_RNAP_su2_hyb_sf"/>
</dbReference>
<dbReference type="OrthoDB" id="9803954at2"/>
<dbReference type="GO" id="GO:0003899">
    <property type="term" value="F:DNA-directed RNA polymerase activity"/>
    <property type="evidence" value="ECO:0007669"/>
    <property type="project" value="UniProtKB-UniRule"/>
</dbReference>
<evidence type="ECO:0000259" key="14">
    <source>
        <dbReference type="Pfam" id="PF10385"/>
    </source>
</evidence>
<dbReference type="Gene3D" id="3.90.1800.10">
    <property type="entry name" value="RNA polymerase alpha subunit dimerisation domain"/>
    <property type="match status" value="1"/>
</dbReference>
<keyword evidence="4 6" id="KW-0804">Transcription</keyword>
<evidence type="ECO:0000256" key="1">
    <source>
        <dbReference type="ARBA" id="ARBA00022478"/>
    </source>
</evidence>
<dbReference type="Pfam" id="PF10385">
    <property type="entry name" value="RNA_pol_Rpb2_45"/>
    <property type="match status" value="1"/>
</dbReference>
<dbReference type="EMBL" id="CP036526">
    <property type="protein sequence ID" value="QDT13733.1"/>
    <property type="molecule type" value="Genomic_DNA"/>
</dbReference>
<accession>A0A517P2Z0</accession>
<organism evidence="15 16">
    <name type="scientific">Stieleria marina</name>
    <dbReference type="NCBI Taxonomy" id="1930275"/>
    <lineage>
        <taxon>Bacteria</taxon>
        <taxon>Pseudomonadati</taxon>
        <taxon>Planctomycetota</taxon>
        <taxon>Planctomycetia</taxon>
        <taxon>Pirellulales</taxon>
        <taxon>Pirellulaceae</taxon>
        <taxon>Stieleria</taxon>
    </lineage>
</organism>
<feature type="domain" description="DNA-directed RNA polymerase beta subunit external 1" evidence="14">
    <location>
        <begin position="540"/>
        <end position="605"/>
    </location>
</feature>
<dbReference type="InterPro" id="IPR007121">
    <property type="entry name" value="RNA_pol_bsu_CS"/>
</dbReference>
<feature type="domain" description="RNA polymerase beta subunit protrusion" evidence="12">
    <location>
        <begin position="29"/>
        <end position="448"/>
    </location>
</feature>
<dbReference type="Gene3D" id="3.90.1110.10">
    <property type="entry name" value="RNA polymerase Rpb2, domain 2"/>
    <property type="match status" value="1"/>
</dbReference>
<dbReference type="InterPro" id="IPR007641">
    <property type="entry name" value="RNA_pol_Rpb2_7"/>
</dbReference>
<evidence type="ECO:0000259" key="13">
    <source>
        <dbReference type="Pfam" id="PF04565"/>
    </source>
</evidence>
<evidence type="ECO:0000256" key="6">
    <source>
        <dbReference type="HAMAP-Rule" id="MF_01321"/>
    </source>
</evidence>
<evidence type="ECO:0000259" key="9">
    <source>
        <dbReference type="Pfam" id="PF00562"/>
    </source>
</evidence>
<evidence type="ECO:0000256" key="3">
    <source>
        <dbReference type="ARBA" id="ARBA00022695"/>
    </source>
</evidence>
<feature type="domain" description="RNA polymerase Rpb2" evidence="10">
    <location>
        <begin position="1162"/>
        <end position="1236"/>
    </location>
</feature>
<protein>
    <recommendedName>
        <fullName evidence="6 8">DNA-directed RNA polymerase subunit beta</fullName>
        <shortName evidence="6">RNAP subunit beta</shortName>
        <ecNumber evidence="6 8">2.7.7.6</ecNumber>
    </recommendedName>
    <alternativeName>
        <fullName evidence="6">RNA polymerase subunit beta</fullName>
    </alternativeName>
    <alternativeName>
        <fullName evidence="6">Transcriptase subunit beta</fullName>
    </alternativeName>
</protein>
<dbReference type="CDD" id="cd00653">
    <property type="entry name" value="RNA_pol_B_RPB2"/>
    <property type="match status" value="1"/>
</dbReference>
<dbReference type="Pfam" id="PF04563">
    <property type="entry name" value="RNA_pol_Rpb2_1"/>
    <property type="match status" value="1"/>
</dbReference>
<dbReference type="NCBIfam" id="NF001616">
    <property type="entry name" value="PRK00405.1"/>
    <property type="match status" value="1"/>
</dbReference>
<dbReference type="Pfam" id="PF04561">
    <property type="entry name" value="RNA_pol_Rpb2_2"/>
    <property type="match status" value="1"/>
</dbReference>
<dbReference type="Pfam" id="PF04565">
    <property type="entry name" value="RNA_pol_Rpb2_3"/>
    <property type="match status" value="1"/>
</dbReference>
<keyword evidence="3 6" id="KW-0548">Nucleotidyltransferase</keyword>
<dbReference type="RefSeq" id="WP_145421526.1">
    <property type="nucleotide sequence ID" value="NZ_CP036526.1"/>
</dbReference>
<dbReference type="Gene3D" id="2.30.150.10">
    <property type="entry name" value="DNA-directed RNA polymerase, beta subunit, external 1 domain"/>
    <property type="match status" value="1"/>
</dbReference>
<dbReference type="EC" id="2.7.7.6" evidence="6 8"/>
<evidence type="ECO:0000256" key="4">
    <source>
        <dbReference type="ARBA" id="ARBA00023163"/>
    </source>
</evidence>
<dbReference type="InterPro" id="IPR037034">
    <property type="entry name" value="RNA_pol_Rpb2_2_sf"/>
</dbReference>
<comment type="function">
    <text evidence="6 8">DNA-dependent RNA polymerase catalyzes the transcription of DNA into RNA using the four ribonucleoside triphosphates as substrates.</text>
</comment>
<dbReference type="GO" id="GO:0003677">
    <property type="term" value="F:DNA binding"/>
    <property type="evidence" value="ECO:0007669"/>
    <property type="project" value="UniProtKB-UniRule"/>
</dbReference>
<dbReference type="SUPFAM" id="SSF64484">
    <property type="entry name" value="beta and beta-prime subunits of DNA dependent RNA-polymerase"/>
    <property type="match status" value="1"/>
</dbReference>
<feature type="domain" description="RNA polymerase Rpb2" evidence="11">
    <location>
        <begin position="297"/>
        <end position="403"/>
    </location>
</feature>
<dbReference type="Pfam" id="PF04560">
    <property type="entry name" value="RNA_pol_Rpb2_7"/>
    <property type="match status" value="1"/>
</dbReference>
<dbReference type="Gene3D" id="2.40.270.10">
    <property type="entry name" value="DNA-directed RNA polymerase, subunit 2, domain 6"/>
    <property type="match status" value="2"/>
</dbReference>
<dbReference type="InterPro" id="IPR042107">
    <property type="entry name" value="DNA-dir_RNA_pol_bsu_ext_1_sf"/>
</dbReference>
<gene>
    <name evidence="6 15" type="primary">rpoB</name>
    <name evidence="15" type="ORF">K239x_57530</name>
</gene>
<dbReference type="InterPro" id="IPR010243">
    <property type="entry name" value="RNA_pol_bsu_bac"/>
</dbReference>
<evidence type="ECO:0000313" key="16">
    <source>
        <dbReference type="Proteomes" id="UP000319817"/>
    </source>
</evidence>
<comment type="similarity">
    <text evidence="6 7">Belongs to the RNA polymerase beta chain family.</text>
</comment>
<dbReference type="InterPro" id="IPR019462">
    <property type="entry name" value="DNA-dir_RNA_pol_bsu_external_1"/>
</dbReference>
<dbReference type="PROSITE" id="PS01166">
    <property type="entry name" value="RNA_POL_BETA"/>
    <property type="match status" value="1"/>
</dbReference>
<dbReference type="HAMAP" id="MF_01321">
    <property type="entry name" value="RNApol_bact_RpoB"/>
    <property type="match status" value="1"/>
</dbReference>
<dbReference type="GO" id="GO:0032549">
    <property type="term" value="F:ribonucleoside binding"/>
    <property type="evidence" value="ECO:0007669"/>
    <property type="project" value="InterPro"/>
</dbReference>
<dbReference type="FunFam" id="3.90.1800.10:FF:000001">
    <property type="entry name" value="DNA-directed RNA polymerase subunit beta"/>
    <property type="match status" value="1"/>
</dbReference>
<dbReference type="GO" id="GO:0006351">
    <property type="term" value="P:DNA-templated transcription"/>
    <property type="evidence" value="ECO:0007669"/>
    <property type="project" value="UniProtKB-UniRule"/>
</dbReference>
<dbReference type="InterPro" id="IPR007642">
    <property type="entry name" value="RNA_pol_Rpb2_2"/>
</dbReference>
<evidence type="ECO:0000259" key="12">
    <source>
        <dbReference type="Pfam" id="PF04563"/>
    </source>
</evidence>
<dbReference type="PANTHER" id="PTHR20856">
    <property type="entry name" value="DNA-DIRECTED RNA POLYMERASE I SUBUNIT 2"/>
    <property type="match status" value="1"/>
</dbReference>
<dbReference type="InterPro" id="IPR007645">
    <property type="entry name" value="RNA_pol_Rpb2_3"/>
</dbReference>
<dbReference type="GO" id="GO:0000428">
    <property type="term" value="C:DNA-directed RNA polymerase complex"/>
    <property type="evidence" value="ECO:0007669"/>
    <property type="project" value="UniProtKB-KW"/>
</dbReference>
<evidence type="ECO:0000256" key="2">
    <source>
        <dbReference type="ARBA" id="ARBA00022679"/>
    </source>
</evidence>
<feature type="domain" description="RNA polymerase Rpb2" evidence="13">
    <location>
        <begin position="462"/>
        <end position="530"/>
    </location>
</feature>
<dbReference type="InterPro" id="IPR007644">
    <property type="entry name" value="RNA_pol_bsu_protrusion"/>
</dbReference>
<evidence type="ECO:0000313" key="15">
    <source>
        <dbReference type="EMBL" id="QDT13733.1"/>
    </source>
</evidence>
<keyword evidence="2 6" id="KW-0808">Transferase</keyword>
<comment type="subunit">
    <text evidence="6 8">The RNAP catalytic core consists of 2 alpha, 1 beta, 1 beta' and 1 omega subunit. When a sigma factor is associated with the core the holoenzyme is formed, which can initiate transcription.</text>
</comment>
<name>A0A517P2Z0_9BACT</name>
<dbReference type="Proteomes" id="UP000319817">
    <property type="component" value="Chromosome"/>
</dbReference>
<reference evidence="15 16" key="1">
    <citation type="submission" date="2019-02" db="EMBL/GenBank/DDBJ databases">
        <title>Deep-cultivation of Planctomycetes and their phenomic and genomic characterization uncovers novel biology.</title>
        <authorList>
            <person name="Wiegand S."/>
            <person name="Jogler M."/>
            <person name="Boedeker C."/>
            <person name="Pinto D."/>
            <person name="Vollmers J."/>
            <person name="Rivas-Marin E."/>
            <person name="Kohn T."/>
            <person name="Peeters S.H."/>
            <person name="Heuer A."/>
            <person name="Rast P."/>
            <person name="Oberbeckmann S."/>
            <person name="Bunk B."/>
            <person name="Jeske O."/>
            <person name="Meyerdierks A."/>
            <person name="Storesund J.E."/>
            <person name="Kallscheuer N."/>
            <person name="Luecker S."/>
            <person name="Lage O.M."/>
            <person name="Pohl T."/>
            <person name="Merkel B.J."/>
            <person name="Hornburger P."/>
            <person name="Mueller R.-W."/>
            <person name="Bruemmer F."/>
            <person name="Labrenz M."/>
            <person name="Spormann A.M."/>
            <person name="Op den Camp H."/>
            <person name="Overmann J."/>
            <person name="Amann R."/>
            <person name="Jetten M.S.M."/>
            <person name="Mascher T."/>
            <person name="Medema M.H."/>
            <person name="Devos D.P."/>
            <person name="Kaster A.-K."/>
            <person name="Ovreas L."/>
            <person name="Rohde M."/>
            <person name="Galperin M.Y."/>
            <person name="Jogler C."/>
        </authorList>
    </citation>
    <scope>NUCLEOTIDE SEQUENCE [LARGE SCALE GENOMIC DNA]</scope>
    <source>
        <strain evidence="15 16">K23_9</strain>
    </source>
</reference>
<keyword evidence="16" id="KW-1185">Reference proteome</keyword>
<dbReference type="Gene3D" id="3.90.1100.10">
    <property type="match status" value="2"/>
</dbReference>
<sequence>MATTTQRRLEPTSVRHFGTKLSSFELPDLTALQTVSYAAFLQEDADPRNRKNHGMESVLREIFPIASYDGNTTLEYLHYELGKPRYTSQECRQLRMTYGRPLRIWLRLNREEPHEEEVYLGDLPIMMGGGEFIINGAERVVVSQLHRSPGVDFVLENDTTTDRKLPSCRVIPERGSWIEVNVTKKDALTVRIDQSGKFAATTLLRAMDPRFSTDTDLLKAFYHTGTQKISGPKSAAKIEGKVAVDDVVYPSSSDRAGEIIVEAGRRITKEVAEAIATVGVESIECMDSPKVPLIFNTLADDNTASHEEALLRIYQRLRPGNPPQLEKARTLFNEKFYDENRYRLGKVGRFRLNRKLQLGVSEKEMTLRPDDMVEAIRYLIDLFDSESEAEIDDIDHLGNRRLRTIDELASEELRKGFLKLRRTVQERMSVKDAQDMSPRSLINPKSVSAAIDYFFGRGELSQVVDQTNPLSQLAHERRLSALGPGGLNRKRAGFEVRDVHISHYGRICPIETPEGTNIGLISSLAIFAGVDDYGFLITPYRMVKKGKVTEETVWLRADEESESYVAPADVELKDGALVAGPNLIARFHSDFEIVQPEQVTYMDVAPSQMVGVSANLIPFLEHDDANRALMGSNMQRQAVPLLVAEPPIVGTGMEREVARNSAMVVRARRAGKVTYVDSTRIEVGSDHYELKKYQGLNERTCQNQKPLISMGDKVEKNQIIADGAATRNGELALGRNVLVGFMSFDGFNYEDAIIISEELVRNDTYTSIHIEDFDVEIRETKLGREEFTRDIPNVSEKALRNLDDSGIVQTGTYVKPGDILVGKVSPKSKTELTPEEKLLHAIFGRAGEDVKNDSLEVPSGIEGIVIDTHKFSRRMSLSEDERKIFEADLKIAETEGNAEIASTFEAFVRELEAAGGVKFKDLTGTPLADGQDPKFVAERATSFRFDHVLEQVKSDAKKAEVEKVYKSQWENVEQAIDARDRQLNSMKRGDELRSGVLQMVKVYVATKRVISVGDKMAGRHGNKGVISKILPIADMPFLPDGTPIQIMLNPLGVPSRMNVGQILETHLGWAGAKLGFQAVTPVFNGASEEDINEALAEADLPAHGKVRLTDGRTGEPMEQETTVGYIYMLKLHHLVDDKVHARSTGPYSLITQQPLGGKARFGGQRFGEMEVWALEAYGAAYILQELLTVKSDDVEGRTKIYESMVKGENTLEAGTPASFDVLTNEIRGLALNMQLEKRPI</sequence>
<dbReference type="AlphaFoldDB" id="A0A517P2Z0"/>
<dbReference type="Pfam" id="PF00562">
    <property type="entry name" value="RNA_pol_Rpb2_6"/>
    <property type="match status" value="1"/>
</dbReference>
<comment type="catalytic activity">
    <reaction evidence="5 6 8">
        <text>RNA(n) + a ribonucleoside 5'-triphosphate = RNA(n+1) + diphosphate</text>
        <dbReference type="Rhea" id="RHEA:21248"/>
        <dbReference type="Rhea" id="RHEA-COMP:14527"/>
        <dbReference type="Rhea" id="RHEA-COMP:17342"/>
        <dbReference type="ChEBI" id="CHEBI:33019"/>
        <dbReference type="ChEBI" id="CHEBI:61557"/>
        <dbReference type="ChEBI" id="CHEBI:140395"/>
        <dbReference type="EC" id="2.7.7.6"/>
    </reaction>
</comment>
<dbReference type="InterPro" id="IPR007120">
    <property type="entry name" value="DNA-dir_RNAP_su2_dom"/>
</dbReference>
<evidence type="ECO:0000259" key="10">
    <source>
        <dbReference type="Pfam" id="PF04560"/>
    </source>
</evidence>
<dbReference type="InterPro" id="IPR015712">
    <property type="entry name" value="DNA-dir_RNA_pol_su2"/>
</dbReference>
<dbReference type="Gene3D" id="2.40.50.150">
    <property type="match status" value="1"/>
</dbReference>
<evidence type="ECO:0000256" key="8">
    <source>
        <dbReference type="RuleBase" id="RU363031"/>
    </source>
</evidence>
<keyword evidence="1 6" id="KW-0240">DNA-directed RNA polymerase</keyword>
<evidence type="ECO:0000259" key="11">
    <source>
        <dbReference type="Pfam" id="PF04561"/>
    </source>
</evidence>
<evidence type="ECO:0000256" key="7">
    <source>
        <dbReference type="RuleBase" id="RU000434"/>
    </source>
</evidence>
<dbReference type="InterPro" id="IPR014724">
    <property type="entry name" value="RNA_pol_RPB2_OB-fold"/>
</dbReference>
<proteinExistence type="inferred from homology"/>
<evidence type="ECO:0000256" key="5">
    <source>
        <dbReference type="ARBA" id="ARBA00048552"/>
    </source>
</evidence>
<dbReference type="NCBIfam" id="TIGR02013">
    <property type="entry name" value="rpoB"/>
    <property type="match status" value="1"/>
</dbReference>
<dbReference type="Gene3D" id="2.40.50.100">
    <property type="match status" value="1"/>
</dbReference>
<feature type="domain" description="DNA-directed RNA polymerase subunit 2 hybrid-binding" evidence="9">
    <location>
        <begin position="614"/>
        <end position="1160"/>
    </location>
</feature>